<evidence type="ECO:0000256" key="6">
    <source>
        <dbReference type="ARBA" id="ARBA00022593"/>
    </source>
</evidence>
<evidence type="ECO:0000256" key="18">
    <source>
        <dbReference type="SAM" id="MobiDB-lite"/>
    </source>
</evidence>
<feature type="region of interest" description="Disordered" evidence="18">
    <location>
        <begin position="103"/>
        <end position="127"/>
    </location>
</feature>
<feature type="region of interest" description="Disordered" evidence="18">
    <location>
        <begin position="159"/>
        <end position="206"/>
    </location>
</feature>
<evidence type="ECO:0000256" key="17">
    <source>
        <dbReference type="ARBA" id="ARBA00048778"/>
    </source>
</evidence>
<feature type="compositionally biased region" description="Polar residues" evidence="18">
    <location>
        <begin position="177"/>
        <end position="202"/>
    </location>
</feature>
<dbReference type="GO" id="GO:0006886">
    <property type="term" value="P:intracellular protein transport"/>
    <property type="evidence" value="ECO:0007669"/>
    <property type="project" value="InterPro"/>
</dbReference>
<evidence type="ECO:0000256" key="13">
    <source>
        <dbReference type="ARBA" id="ARBA00023136"/>
    </source>
</evidence>
<dbReference type="Pfam" id="PF01602">
    <property type="entry name" value="Adaptin_N"/>
    <property type="match status" value="1"/>
</dbReference>
<evidence type="ECO:0000256" key="7">
    <source>
        <dbReference type="ARBA" id="ARBA00022737"/>
    </source>
</evidence>
<evidence type="ECO:0000256" key="3">
    <source>
        <dbReference type="ARBA" id="ARBA00006914"/>
    </source>
</evidence>
<dbReference type="GO" id="GO:0006891">
    <property type="term" value="P:intra-Golgi vesicle-mediated transport"/>
    <property type="evidence" value="ECO:0007669"/>
    <property type="project" value="TreeGrafter"/>
</dbReference>
<feature type="compositionally biased region" description="Basic and acidic residues" evidence="18">
    <location>
        <begin position="103"/>
        <end position="116"/>
    </location>
</feature>
<evidence type="ECO:0000256" key="10">
    <source>
        <dbReference type="ARBA" id="ARBA00022892"/>
    </source>
</evidence>
<keyword evidence="8" id="KW-0547">Nucleotide-binding</keyword>
<evidence type="ECO:0000256" key="15">
    <source>
        <dbReference type="ARBA" id="ARBA00032509"/>
    </source>
</evidence>
<protein>
    <recommendedName>
        <fullName evidence="16">Peroxisomal ATPase PEX1</fullName>
    </recommendedName>
    <alternativeName>
        <fullName evidence="15">Peroxin-1</fullName>
    </alternativeName>
</protein>
<dbReference type="CDD" id="cd19518">
    <property type="entry name" value="RecA-like_NVL_r1-like"/>
    <property type="match status" value="1"/>
</dbReference>
<dbReference type="InterPro" id="IPR011989">
    <property type="entry name" value="ARM-like"/>
</dbReference>
<dbReference type="PROSITE" id="PS00674">
    <property type="entry name" value="AAA"/>
    <property type="match status" value="1"/>
</dbReference>
<keyword evidence="11" id="KW-0653">Protein transport</keyword>
<evidence type="ECO:0000259" key="19">
    <source>
        <dbReference type="SMART" id="SM00382"/>
    </source>
</evidence>
<dbReference type="InterPro" id="IPR002553">
    <property type="entry name" value="Clathrin/coatomer_adapt-like_N"/>
</dbReference>
<keyword evidence="6" id="KW-0962">Peroxisome biogenesis</keyword>
<dbReference type="Proteomes" id="UP000789508">
    <property type="component" value="Unassembled WGS sequence"/>
</dbReference>
<keyword evidence="12" id="KW-0333">Golgi apparatus</keyword>
<keyword evidence="4" id="KW-0813">Transport</keyword>
<keyword evidence="14" id="KW-0968">Cytoplasmic vesicle</keyword>
<dbReference type="OrthoDB" id="10261439at2759"/>
<keyword evidence="21" id="KW-1185">Reference proteome</keyword>
<dbReference type="InterPro" id="IPR029446">
    <property type="entry name" value="COPB1_appendage_platform_dom"/>
</dbReference>
<feature type="region of interest" description="Disordered" evidence="18">
    <location>
        <begin position="1301"/>
        <end position="1322"/>
    </location>
</feature>
<dbReference type="GO" id="GO:0005524">
    <property type="term" value="F:ATP binding"/>
    <property type="evidence" value="ECO:0007669"/>
    <property type="project" value="UniProtKB-KW"/>
</dbReference>
<dbReference type="GO" id="GO:0006888">
    <property type="term" value="P:endoplasmic reticulum to Golgi vesicle-mediated transport"/>
    <property type="evidence" value="ECO:0007669"/>
    <property type="project" value="TreeGrafter"/>
</dbReference>
<dbReference type="FunFam" id="1.10.8.60:FF:000081">
    <property type="entry name" value="AAA family ATPase/60S ribosome export protein"/>
    <property type="match status" value="1"/>
</dbReference>
<dbReference type="Pfam" id="PF17862">
    <property type="entry name" value="AAA_lid_3"/>
    <property type="match status" value="2"/>
</dbReference>
<keyword evidence="13" id="KW-0472">Membrane</keyword>
<feature type="compositionally biased region" description="Acidic residues" evidence="18">
    <location>
        <begin position="117"/>
        <end position="127"/>
    </location>
</feature>
<comment type="caution">
    <text evidence="20">The sequence shown here is derived from an EMBL/GenBank/DDBJ whole genome shotgun (WGS) entry which is preliminary data.</text>
</comment>
<accession>A0A9N8W846</accession>
<organism evidence="20 21">
    <name type="scientific">Ambispora leptoticha</name>
    <dbReference type="NCBI Taxonomy" id="144679"/>
    <lineage>
        <taxon>Eukaryota</taxon>
        <taxon>Fungi</taxon>
        <taxon>Fungi incertae sedis</taxon>
        <taxon>Mucoromycota</taxon>
        <taxon>Glomeromycotina</taxon>
        <taxon>Glomeromycetes</taxon>
        <taxon>Archaeosporales</taxon>
        <taxon>Ambisporaceae</taxon>
        <taxon>Ambispora</taxon>
    </lineage>
</organism>
<dbReference type="GO" id="GO:0016887">
    <property type="term" value="F:ATP hydrolysis activity"/>
    <property type="evidence" value="ECO:0007669"/>
    <property type="project" value="InterPro"/>
</dbReference>
<evidence type="ECO:0000256" key="16">
    <source>
        <dbReference type="ARBA" id="ARBA00034532"/>
    </source>
</evidence>
<dbReference type="InterPro" id="IPR016460">
    <property type="entry name" value="COPB1"/>
</dbReference>
<sequence>MTKKSNNRRHRLTNDVETRLVSYIQQLLQQQAENNNIDGNASVGVSGGGITTGGGSGIKLELSTNTVLEYIQRVDYKFRRMKKLQLEQHIDRVLKSINAQQRDIDNQNLDSDKSANDEDVEDDDSEFEQLENVQVMEVKDINSMNKSIIRLWNQHGVTTTNTNNDNTSTLSNTVTSEPSTKPSLHTTNPMSHTTPSLSSSATNDNNENNFQFGNNLGGIDSCIEEVLELIAMPLAHPEIYLHTGVQPPRGILLHGPPGCGKTLLANAIAGELGVPFISISAPSVVSGMSGESEKKIREVFEDAKKMAPCLIFIDEIDAITPKRETAQREMERRIVAQLLTCMDDLSWEKTNNKPVLIIGATNRPDSLDPALRRAGRFDREISMGVPDEKGREKILKVISKKLRLSGDFDFKTLAKLTPGYVGADLNALTAAAGVIAVKRIFQQLGEDAQKIPNSETNDMQIDTEEDSSLSSSFINSASNTSIRQTPFEKQSPTDQLRFISAFLKSHPNPLTPEELEPLSINNTDFIEALEKVQPSSKREGFATVPDVSWSDIGALSFVRNELRMAIVEPIKRPDLFERVGITAPAGVLLWGPPGCGKTLLAKAVANESHTNFISVKGPELLNKYVGESERGIRQLFARARASSPCVIFFDELDALCPHRDESKSESTSRVVNTLLTELDGLESRRQLTVYMYQKITDIIDPAMIRPGRLDKLLYIELPTPAERHEILKTLTKKTPLSLDVDLKNIAEDSRCEGFSGADLASLIREAAVSALPTSSSQSQPASTLYVTTKHFLMAFNKVAPSVSKQDKRRYDALRVKFGGGLYDSADQPSIQDLKSALEKGSEEVKIETMKKILVTMLNGDQLPQLLMQVIRFVMPSKNKTLKKLLHFYWEICPKTNPDGKLKQEMILVCNALRNDLQHPNEYIRGATLRFLCKLREPELLEPLLPSCRSCLEHRHSYVRKNAVFAIYTIYKHFEYLIPDAPELIQNFLIAEADQTSKRNAFVMLCNTSQSRAVEYLNDVFDQVPNFDELLQMAVIELIRKDCRNNSANRGKYIKCIFELLNAASHSVKYEAATSLMALTHAPAAVKAAAACYIELIIKESDNNIKLIVLDRLDELREKHENVLDDLVLDILRVLSSPDIEVRRKALRIGLELVSTRNVQEVVVFLKKELAKTIDQDFEKNAEYRQLLIQSIHSCAIKFSEVAANVVHVLMEFLGDSNNPAAVDVIAFVREVMEKFPNLRSSIIERLLGTFIDVKSGKVFRGALWIVGEYCASVQDIEDAWKQIRAGLGEIPILASEQRLLEEASKEDGSEETNADSKQAIASTSASSSRRILADGTYATETAFTNSSSALAKLEAVKAAAKPPLRALLLNGDFYMGAVLASTLTKLVMRFAEKSDNHKRVNSLRAEAMLIMASIIRVGRSQFVTTPIDEDSYDRIMSCLHVLENFSKDAAIKSVFLQETKASFARIIEAEEKRNAAKKAKDKSAQAVQVDDLITFRQFSKRNLGDAADEYELDLTRATGQNDSRDDLISKLSRVVQLTGFSDPVYAEAYANVHQYDILLDVLIVNQTNETLQNLTLEFATLGDLKLVERPTQHNLAPHAFHSVKATIKVSSTETGVIFGNIVYDGPGTSESNCVVLNDIHIDIMDYINPAYCNETQFRNMWTEFEWENKVNVNTNITDLREYLRHIMKSTNMSCLTPEAALSGDCGFLSANMYARSIFGEDALANLSIEKQTDGAITGHVRIRSKTQGIALSLGDKITLAQKIST</sequence>
<keyword evidence="10" id="KW-0931">ER-Golgi transport</keyword>
<name>A0A9N8W846_9GLOM</name>
<dbReference type="FunFam" id="3.40.50.300:FF:000365">
    <property type="entry name" value="Ribosome biogenesis ATPase RIX7"/>
    <property type="match status" value="1"/>
</dbReference>
<keyword evidence="9" id="KW-0067">ATP-binding</keyword>
<dbReference type="GO" id="GO:0030126">
    <property type="term" value="C:COPI vesicle coat"/>
    <property type="evidence" value="ECO:0007669"/>
    <property type="project" value="InterPro"/>
</dbReference>
<evidence type="ECO:0000256" key="8">
    <source>
        <dbReference type="ARBA" id="ARBA00022741"/>
    </source>
</evidence>
<evidence type="ECO:0000256" key="1">
    <source>
        <dbReference type="ARBA" id="ARBA00004255"/>
    </source>
</evidence>
<comment type="similarity">
    <text evidence="3">Belongs to the AAA ATPase family.</text>
</comment>
<feature type="compositionally biased region" description="Low complexity" evidence="18">
    <location>
        <begin position="159"/>
        <end position="176"/>
    </location>
</feature>
<dbReference type="InterPro" id="IPR027417">
    <property type="entry name" value="P-loop_NTPase"/>
</dbReference>
<evidence type="ECO:0000256" key="5">
    <source>
        <dbReference type="ARBA" id="ARBA00022490"/>
    </source>
</evidence>
<dbReference type="Pfam" id="PF07718">
    <property type="entry name" value="Coatamer_beta_C"/>
    <property type="match status" value="1"/>
</dbReference>
<dbReference type="SMART" id="SM00382">
    <property type="entry name" value="AAA"/>
    <property type="match status" value="2"/>
</dbReference>
<dbReference type="PANTHER" id="PTHR10635">
    <property type="entry name" value="COATOMER SUBUNIT BETA"/>
    <property type="match status" value="1"/>
</dbReference>
<comment type="subcellular location">
    <subcellularLocation>
        <location evidence="2">Cytoplasmic vesicle</location>
        <location evidence="2">COPI-coated vesicle membrane</location>
        <topology evidence="2">Peripheral membrane protein</topology>
        <orientation evidence="2">Cytoplasmic side</orientation>
    </subcellularLocation>
    <subcellularLocation>
        <location evidence="1">Golgi apparatus membrane</location>
        <topology evidence="1">Peripheral membrane protein</topology>
        <orientation evidence="1">Cytoplasmic side</orientation>
    </subcellularLocation>
</comment>
<dbReference type="InterPro" id="IPR003959">
    <property type="entry name" value="ATPase_AAA_core"/>
</dbReference>
<gene>
    <name evidence="20" type="ORF">ALEPTO_LOCUS2474</name>
</gene>
<dbReference type="InterPro" id="IPR041569">
    <property type="entry name" value="AAA_lid_3"/>
</dbReference>
<reference evidence="20" key="1">
    <citation type="submission" date="2021-06" db="EMBL/GenBank/DDBJ databases">
        <authorList>
            <person name="Kallberg Y."/>
            <person name="Tangrot J."/>
            <person name="Rosling A."/>
        </authorList>
    </citation>
    <scope>NUCLEOTIDE SEQUENCE</scope>
    <source>
        <strain evidence="20">FL130A</strain>
    </source>
</reference>
<proteinExistence type="inferred from homology"/>
<dbReference type="Pfam" id="PF00004">
    <property type="entry name" value="AAA"/>
    <property type="match status" value="2"/>
</dbReference>
<dbReference type="EMBL" id="CAJVPS010000364">
    <property type="protein sequence ID" value="CAG8480702.1"/>
    <property type="molecule type" value="Genomic_DNA"/>
</dbReference>
<evidence type="ECO:0000256" key="14">
    <source>
        <dbReference type="ARBA" id="ARBA00023329"/>
    </source>
</evidence>
<dbReference type="InterPro" id="IPR003593">
    <property type="entry name" value="AAA+_ATPase"/>
</dbReference>
<dbReference type="FunFam" id="1.25.10.10:FF:000451">
    <property type="entry name" value="Coatomer subunit beta"/>
    <property type="match status" value="1"/>
</dbReference>
<dbReference type="InterPro" id="IPR003960">
    <property type="entry name" value="ATPase_AAA_CS"/>
</dbReference>
<feature type="domain" description="AAA+ ATPase" evidence="19">
    <location>
        <begin position="247"/>
        <end position="387"/>
    </location>
</feature>
<dbReference type="SUPFAM" id="SSF52540">
    <property type="entry name" value="P-loop containing nucleoside triphosphate hydrolases"/>
    <property type="match status" value="2"/>
</dbReference>
<keyword evidence="7" id="KW-0677">Repeat</keyword>
<dbReference type="SUPFAM" id="SSF48371">
    <property type="entry name" value="ARM repeat"/>
    <property type="match status" value="1"/>
</dbReference>
<keyword evidence="5" id="KW-0963">Cytoplasm</keyword>
<dbReference type="Gene3D" id="3.40.50.300">
    <property type="entry name" value="P-loop containing nucleotide triphosphate hydrolases"/>
    <property type="match status" value="2"/>
</dbReference>
<evidence type="ECO:0000313" key="20">
    <source>
        <dbReference type="EMBL" id="CAG8480702.1"/>
    </source>
</evidence>
<feature type="domain" description="AAA+ ATPase" evidence="19">
    <location>
        <begin position="583"/>
        <end position="719"/>
    </location>
</feature>
<evidence type="ECO:0000313" key="21">
    <source>
        <dbReference type="Proteomes" id="UP000789508"/>
    </source>
</evidence>
<evidence type="ECO:0000256" key="11">
    <source>
        <dbReference type="ARBA" id="ARBA00022927"/>
    </source>
</evidence>
<dbReference type="FunFam" id="3.40.50.300:FF:000149">
    <property type="entry name" value="Nuclear valosin-containing protein-like"/>
    <property type="match status" value="1"/>
</dbReference>
<dbReference type="InterPro" id="IPR011710">
    <property type="entry name" value="Coatomer_bsu_C"/>
</dbReference>
<dbReference type="Gene3D" id="1.25.10.10">
    <property type="entry name" value="Leucine-rich Repeat Variant"/>
    <property type="match status" value="1"/>
</dbReference>
<comment type="catalytic activity">
    <reaction evidence="17">
        <text>ATP + H2O = ADP + phosphate + H(+)</text>
        <dbReference type="Rhea" id="RHEA:13065"/>
        <dbReference type="ChEBI" id="CHEBI:15377"/>
        <dbReference type="ChEBI" id="CHEBI:15378"/>
        <dbReference type="ChEBI" id="CHEBI:30616"/>
        <dbReference type="ChEBI" id="CHEBI:43474"/>
        <dbReference type="ChEBI" id="CHEBI:456216"/>
    </reaction>
    <physiologicalReaction direction="left-to-right" evidence="17">
        <dbReference type="Rhea" id="RHEA:13066"/>
    </physiologicalReaction>
</comment>
<dbReference type="InterPro" id="IPR016024">
    <property type="entry name" value="ARM-type_fold"/>
</dbReference>
<dbReference type="Gene3D" id="1.10.8.60">
    <property type="match status" value="2"/>
</dbReference>
<evidence type="ECO:0000256" key="2">
    <source>
        <dbReference type="ARBA" id="ARBA00004347"/>
    </source>
</evidence>
<dbReference type="GO" id="GO:0000139">
    <property type="term" value="C:Golgi membrane"/>
    <property type="evidence" value="ECO:0007669"/>
    <property type="project" value="UniProtKB-SubCell"/>
</dbReference>
<evidence type="ECO:0000256" key="9">
    <source>
        <dbReference type="ARBA" id="ARBA00022840"/>
    </source>
</evidence>
<dbReference type="GO" id="GO:0005198">
    <property type="term" value="F:structural molecule activity"/>
    <property type="evidence" value="ECO:0007669"/>
    <property type="project" value="InterPro"/>
</dbReference>
<dbReference type="Pfam" id="PF14806">
    <property type="entry name" value="Coatomer_b_Cpla"/>
    <property type="match status" value="1"/>
</dbReference>
<dbReference type="PANTHER" id="PTHR10635:SF0">
    <property type="entry name" value="COATOMER SUBUNIT BETA"/>
    <property type="match status" value="1"/>
</dbReference>
<evidence type="ECO:0000256" key="4">
    <source>
        <dbReference type="ARBA" id="ARBA00022448"/>
    </source>
</evidence>
<dbReference type="GO" id="GO:0007031">
    <property type="term" value="P:peroxisome organization"/>
    <property type="evidence" value="ECO:0007669"/>
    <property type="project" value="UniProtKB-KW"/>
</dbReference>
<evidence type="ECO:0000256" key="12">
    <source>
        <dbReference type="ARBA" id="ARBA00023034"/>
    </source>
</evidence>